<gene>
    <name evidence="3" type="ORF">DYB38_004930</name>
</gene>
<dbReference type="PROSITE" id="PS00018">
    <property type="entry name" value="EF_HAND_1"/>
    <property type="match status" value="1"/>
</dbReference>
<proteinExistence type="predicted"/>
<evidence type="ECO:0000313" key="4">
    <source>
        <dbReference type="Proteomes" id="UP000265716"/>
    </source>
</evidence>
<dbReference type="AlphaFoldDB" id="A0A397DMV5"/>
<protein>
    <recommendedName>
        <fullName evidence="2">EF-hand domain-containing protein</fullName>
    </recommendedName>
</protein>
<dbReference type="InterPro" id="IPR011992">
    <property type="entry name" value="EF-hand-dom_pair"/>
</dbReference>
<feature type="domain" description="EF-hand" evidence="2">
    <location>
        <begin position="30"/>
        <end position="65"/>
    </location>
</feature>
<dbReference type="InterPro" id="IPR018247">
    <property type="entry name" value="EF_Hand_1_Ca_BS"/>
</dbReference>
<dbReference type="SUPFAM" id="SSF47473">
    <property type="entry name" value="EF-hand"/>
    <property type="match status" value="1"/>
</dbReference>
<dbReference type="EMBL" id="QUTC01003847">
    <property type="protein sequence ID" value="RHY67975.1"/>
    <property type="molecule type" value="Genomic_DNA"/>
</dbReference>
<evidence type="ECO:0000313" key="3">
    <source>
        <dbReference type="EMBL" id="RHY67975.1"/>
    </source>
</evidence>
<evidence type="ECO:0000256" key="1">
    <source>
        <dbReference type="ARBA" id="ARBA00022837"/>
    </source>
</evidence>
<reference evidence="3 4" key="1">
    <citation type="submission" date="2018-08" db="EMBL/GenBank/DDBJ databases">
        <title>Aphanomyces genome sequencing and annotation.</title>
        <authorList>
            <person name="Minardi D."/>
            <person name="Oidtmann B."/>
            <person name="Van Der Giezen M."/>
            <person name="Studholme D.J."/>
        </authorList>
    </citation>
    <scope>NUCLEOTIDE SEQUENCE [LARGE SCALE GENOMIC DNA]</scope>
    <source>
        <strain evidence="3 4">SA</strain>
    </source>
</reference>
<sequence length="102" mass="12046">MIRYMTSIFRVMYETSDRAKDQMRVPPSELAKVTATACFADADLNHDKKLSFAEFKQVHTQLFTHLHLITMDTYVVVHVHHVRGMDTPACHRRRRRYGRHDC</sequence>
<dbReference type="Proteomes" id="UP000265716">
    <property type="component" value="Unassembled WGS sequence"/>
</dbReference>
<dbReference type="GO" id="GO:0005509">
    <property type="term" value="F:calcium ion binding"/>
    <property type="evidence" value="ECO:0007669"/>
    <property type="project" value="InterPro"/>
</dbReference>
<dbReference type="InterPro" id="IPR002048">
    <property type="entry name" value="EF_hand_dom"/>
</dbReference>
<dbReference type="Gene3D" id="1.10.238.10">
    <property type="entry name" value="EF-hand"/>
    <property type="match status" value="1"/>
</dbReference>
<accession>A0A397DMV5</accession>
<organism evidence="3 4">
    <name type="scientific">Aphanomyces astaci</name>
    <name type="common">Crayfish plague agent</name>
    <dbReference type="NCBI Taxonomy" id="112090"/>
    <lineage>
        <taxon>Eukaryota</taxon>
        <taxon>Sar</taxon>
        <taxon>Stramenopiles</taxon>
        <taxon>Oomycota</taxon>
        <taxon>Saprolegniomycetes</taxon>
        <taxon>Saprolegniales</taxon>
        <taxon>Verrucalvaceae</taxon>
        <taxon>Aphanomyces</taxon>
    </lineage>
</organism>
<keyword evidence="1" id="KW-0106">Calcium</keyword>
<name>A0A397DMV5_APHAT</name>
<dbReference type="PROSITE" id="PS50222">
    <property type="entry name" value="EF_HAND_2"/>
    <property type="match status" value="1"/>
</dbReference>
<evidence type="ECO:0000259" key="2">
    <source>
        <dbReference type="PROSITE" id="PS50222"/>
    </source>
</evidence>
<comment type="caution">
    <text evidence="3">The sequence shown here is derived from an EMBL/GenBank/DDBJ whole genome shotgun (WGS) entry which is preliminary data.</text>
</comment>